<dbReference type="GeneID" id="22889076"/>
<dbReference type="Proteomes" id="UP000008784">
    <property type="component" value="Unassembled WGS sequence"/>
</dbReference>
<proteinExistence type="predicted"/>
<keyword evidence="2" id="KW-1185">Reference proteome</keyword>
<dbReference type="HOGENOM" id="CLU_1309829_0_0_1"/>
<accession>G1X0X9</accession>
<dbReference type="AlphaFoldDB" id="G1X0X9"/>
<dbReference type="EMBL" id="ADOT01000014">
    <property type="protein sequence ID" value="EGX53152.1"/>
    <property type="molecule type" value="Genomic_DNA"/>
</dbReference>
<organism evidence="1 2">
    <name type="scientific">Arthrobotrys oligospora (strain ATCC 24927 / CBS 115.81 / DSM 1491)</name>
    <name type="common">Nematode-trapping fungus</name>
    <name type="synonym">Didymozoophaga oligospora</name>
    <dbReference type="NCBI Taxonomy" id="756982"/>
    <lineage>
        <taxon>Eukaryota</taxon>
        <taxon>Fungi</taxon>
        <taxon>Dikarya</taxon>
        <taxon>Ascomycota</taxon>
        <taxon>Pezizomycotina</taxon>
        <taxon>Orbiliomycetes</taxon>
        <taxon>Orbiliales</taxon>
        <taxon>Orbiliaceae</taxon>
        <taxon>Orbilia</taxon>
        <taxon>Orbilia oligospora</taxon>
    </lineage>
</organism>
<dbReference type="RefSeq" id="XP_011118141.1">
    <property type="nucleotide sequence ID" value="XM_011119839.1"/>
</dbReference>
<evidence type="ECO:0000313" key="1">
    <source>
        <dbReference type="EMBL" id="EGX53152.1"/>
    </source>
</evidence>
<dbReference type="InParanoid" id="G1X0X9"/>
<comment type="caution">
    <text evidence="1">The sequence shown here is derived from an EMBL/GenBank/DDBJ whole genome shotgun (WGS) entry which is preliminary data.</text>
</comment>
<gene>
    <name evidence="1" type="ORF">AOL_s00006g530</name>
</gene>
<sequence length="210" mass="22238">MIGVVHTGAFSASDANSKKRSTPYSLGPATKAGDLISGKTENVILDTQFIDALVKATSLGPWMSVIVRNNQKVGILYHSILKSKSSANSVIQGLQSKGIQVLGSSNEEEDSISSAGEIMKDAYAKVKADIATSKANCKGICSKDITPTLERTIVIDRSQTDLALACAAHVKGSAFITADQVFAAHFGKEAARRGVRIYVIPASWAALRQN</sequence>
<name>G1X0X9_ARTOA</name>
<dbReference type="OrthoDB" id="10336459at2759"/>
<evidence type="ECO:0000313" key="2">
    <source>
        <dbReference type="Proteomes" id="UP000008784"/>
    </source>
</evidence>
<reference evidence="1 2" key="1">
    <citation type="journal article" date="2011" name="PLoS Pathog.">
        <title>Genomic and proteomic analyses of the fungus Arthrobotrys oligospora provide insights into nematode-trap formation.</title>
        <authorList>
            <person name="Yang J."/>
            <person name="Wang L."/>
            <person name="Ji X."/>
            <person name="Feng Y."/>
            <person name="Li X."/>
            <person name="Zou C."/>
            <person name="Xu J."/>
            <person name="Ren Y."/>
            <person name="Mi Q."/>
            <person name="Wu J."/>
            <person name="Liu S."/>
            <person name="Liu Y."/>
            <person name="Huang X."/>
            <person name="Wang H."/>
            <person name="Niu X."/>
            <person name="Li J."/>
            <person name="Liang L."/>
            <person name="Luo Y."/>
            <person name="Ji K."/>
            <person name="Zhou W."/>
            <person name="Yu Z."/>
            <person name="Li G."/>
            <person name="Liu Y."/>
            <person name="Li L."/>
            <person name="Qiao M."/>
            <person name="Feng L."/>
            <person name="Zhang K.-Q."/>
        </authorList>
    </citation>
    <scope>NUCLEOTIDE SEQUENCE [LARGE SCALE GENOMIC DNA]</scope>
    <source>
        <strain evidence="2">ATCC 24927 / CBS 115.81 / DSM 1491</strain>
    </source>
</reference>
<protein>
    <submittedName>
        <fullName evidence="1">Uncharacterized protein</fullName>
    </submittedName>
</protein>